<evidence type="ECO:0000256" key="3">
    <source>
        <dbReference type="ARBA" id="ARBA00023274"/>
    </source>
</evidence>
<gene>
    <name evidence="5 6" type="primary">rpmG</name>
    <name evidence="6" type="ORF">PlAlph_4080</name>
</gene>
<evidence type="ECO:0000313" key="6">
    <source>
        <dbReference type="EMBL" id="QIM10516.1"/>
    </source>
</evidence>
<dbReference type="EMBL" id="MN990730">
    <property type="protein sequence ID" value="QIM10516.1"/>
    <property type="molecule type" value="Genomic_DNA"/>
</dbReference>
<dbReference type="GO" id="GO:0022625">
    <property type="term" value="C:cytosolic large ribosomal subunit"/>
    <property type="evidence" value="ECO:0007669"/>
    <property type="project" value="TreeGrafter"/>
</dbReference>
<dbReference type="InterPro" id="IPR011332">
    <property type="entry name" value="Ribosomal_zn-bd"/>
</dbReference>
<dbReference type="Gene3D" id="2.20.28.120">
    <property type="entry name" value="Ribosomal protein L33"/>
    <property type="match status" value="1"/>
</dbReference>
<evidence type="ECO:0000256" key="1">
    <source>
        <dbReference type="ARBA" id="ARBA00007596"/>
    </source>
</evidence>
<protein>
    <recommendedName>
        <fullName evidence="4 5">Large ribosomal subunit protein bL33</fullName>
    </recommendedName>
</protein>
<keyword evidence="3 5" id="KW-0687">Ribonucleoprotein</keyword>
<dbReference type="NCBIfam" id="NF001860">
    <property type="entry name" value="PRK00595.1"/>
    <property type="match status" value="1"/>
</dbReference>
<dbReference type="SUPFAM" id="SSF57829">
    <property type="entry name" value="Zn-binding ribosomal proteins"/>
    <property type="match status" value="1"/>
</dbReference>
<sequence>MAKAIKVKVKLESTAGTGTFYLAEKNPRTHPEKLTLKKYDKKSKKHEEFVEKKLK</sequence>
<proteinExistence type="inferred from homology"/>
<evidence type="ECO:0000256" key="4">
    <source>
        <dbReference type="ARBA" id="ARBA00035176"/>
    </source>
</evidence>
<dbReference type="PANTHER" id="PTHR15238">
    <property type="entry name" value="54S RIBOSOMAL PROTEIN L39, MITOCHONDRIAL"/>
    <property type="match status" value="1"/>
</dbReference>
<dbReference type="InterPro" id="IPR001705">
    <property type="entry name" value="Ribosomal_bL33"/>
</dbReference>
<dbReference type="HAMAP" id="MF_00294">
    <property type="entry name" value="Ribosomal_bL33"/>
    <property type="match status" value="1"/>
</dbReference>
<dbReference type="GO" id="GO:0003735">
    <property type="term" value="F:structural constituent of ribosome"/>
    <property type="evidence" value="ECO:0007669"/>
    <property type="project" value="InterPro"/>
</dbReference>
<evidence type="ECO:0000256" key="5">
    <source>
        <dbReference type="HAMAP-Rule" id="MF_00294"/>
    </source>
</evidence>
<dbReference type="GO" id="GO:0006412">
    <property type="term" value="P:translation"/>
    <property type="evidence" value="ECO:0007669"/>
    <property type="project" value="UniProtKB-UniRule"/>
</dbReference>
<dbReference type="InterPro" id="IPR038584">
    <property type="entry name" value="Ribosomal_bL33_sf"/>
</dbReference>
<reference evidence="6" key="1">
    <citation type="journal article" date="2020" name="J. ISSAAS">
        <title>Lactobacilli and other gastrointestinal microbiota of Peromyscus leucopus, reservoir host for agents of Lyme disease and other zoonoses in North America.</title>
        <authorList>
            <person name="Milovic A."/>
            <person name="Bassam K."/>
            <person name="Shao H."/>
            <person name="Chatzistamou I."/>
            <person name="Tufts D.M."/>
            <person name="Diuk-Wasser M."/>
            <person name="Barbour A.G."/>
        </authorList>
    </citation>
    <scope>NUCLEOTIDE SEQUENCE</scope>
    <source>
        <strain evidence="6">LL90</strain>
    </source>
</reference>
<comment type="similarity">
    <text evidence="1 5">Belongs to the bacterial ribosomal protein bL33 family.</text>
</comment>
<name>A0A6G8F2Q2_9PROT</name>
<organism evidence="6">
    <name type="scientific">uncultured Alphaproteobacteria bacterium</name>
    <dbReference type="NCBI Taxonomy" id="91750"/>
    <lineage>
        <taxon>Bacteria</taxon>
        <taxon>Pseudomonadati</taxon>
        <taxon>Pseudomonadota</taxon>
        <taxon>Alphaproteobacteria</taxon>
        <taxon>environmental samples</taxon>
    </lineage>
</organism>
<dbReference type="Pfam" id="PF00471">
    <property type="entry name" value="Ribosomal_L33"/>
    <property type="match status" value="1"/>
</dbReference>
<accession>A0A6G8F2Q2</accession>
<keyword evidence="2 5" id="KW-0689">Ribosomal protein</keyword>
<dbReference type="AlphaFoldDB" id="A0A6G8F2Q2"/>
<dbReference type="NCBIfam" id="TIGR01023">
    <property type="entry name" value="rpmG_bact"/>
    <property type="match status" value="1"/>
</dbReference>
<dbReference type="PANTHER" id="PTHR15238:SF1">
    <property type="entry name" value="LARGE RIBOSOMAL SUBUNIT PROTEIN BL33M"/>
    <property type="match status" value="1"/>
</dbReference>
<evidence type="ECO:0000256" key="2">
    <source>
        <dbReference type="ARBA" id="ARBA00022980"/>
    </source>
</evidence>